<feature type="region of interest" description="Disordered" evidence="1">
    <location>
        <begin position="166"/>
        <end position="193"/>
    </location>
</feature>
<protein>
    <submittedName>
        <fullName evidence="2">Uncharacterized protein</fullName>
    </submittedName>
</protein>
<evidence type="ECO:0000256" key="1">
    <source>
        <dbReference type="SAM" id="MobiDB-lite"/>
    </source>
</evidence>
<dbReference type="AlphaFoldDB" id="A0A084FW26"/>
<dbReference type="EMBL" id="JOWA01000154">
    <property type="protein sequence ID" value="KEZ39288.1"/>
    <property type="molecule type" value="Genomic_DNA"/>
</dbReference>
<comment type="caution">
    <text evidence="2">The sequence shown here is derived from an EMBL/GenBank/DDBJ whole genome shotgun (WGS) entry which is preliminary data.</text>
</comment>
<dbReference type="Proteomes" id="UP000028545">
    <property type="component" value="Unassembled WGS sequence"/>
</dbReference>
<evidence type="ECO:0000313" key="3">
    <source>
        <dbReference type="Proteomes" id="UP000028545"/>
    </source>
</evidence>
<feature type="region of interest" description="Disordered" evidence="1">
    <location>
        <begin position="543"/>
        <end position="570"/>
    </location>
</feature>
<proteinExistence type="predicted"/>
<feature type="compositionally biased region" description="Low complexity" evidence="1">
    <location>
        <begin position="543"/>
        <end position="561"/>
    </location>
</feature>
<accession>A0A084FW26</accession>
<dbReference type="OrthoDB" id="5376710at2759"/>
<feature type="compositionally biased region" description="Polar residues" evidence="1">
    <location>
        <begin position="223"/>
        <end position="236"/>
    </location>
</feature>
<dbReference type="KEGG" id="sapo:SAPIO_CDS9966"/>
<keyword evidence="3" id="KW-1185">Reference proteome</keyword>
<feature type="region of interest" description="Disordered" evidence="1">
    <location>
        <begin position="1"/>
        <end position="34"/>
    </location>
</feature>
<feature type="region of interest" description="Disordered" evidence="1">
    <location>
        <begin position="220"/>
        <end position="256"/>
    </location>
</feature>
<feature type="compositionally biased region" description="Acidic residues" evidence="1">
    <location>
        <begin position="166"/>
        <end position="176"/>
    </location>
</feature>
<feature type="compositionally biased region" description="Polar residues" evidence="1">
    <location>
        <begin position="24"/>
        <end position="34"/>
    </location>
</feature>
<sequence length="891" mass="98893">MSLATTTLTQRRTSEPPPGRVLPSQDTNGAGTEQQKTVWKLQGGSIIVSSTPDENRRRLRALMSRVKWATKESETLAEAFNAFEGVVVDCRVLCEAVVDFEVKKRGGSRSASGAAVVAMEGGREVQFSDWVAKVLERSPGLMEVRDWRDTLGRLIARYREALDEEVPEVDVSDLESEASFASSNSVPPNPSPQECLKTEYRAIQEAWSYIHKLLTFRDEESPNGVTPQGLSAQSTGKRSDENSEEASSKPLAGLPGAAPDRVIVLRSVERPASQATVKSEKPVTQRYDISTRGDTILEFPIAPDDASNPTSSSNTHRRKASFRVSSHILSEVSPVFAQLFGKVPLGGRKRDEDFQGPYPRVKGHVNKDGQQISVYRMPPINAVEVRPLEILMHAAHMHNDQVPRTIDFQRFVTIADLCFRLQCTSPLEVVVEMRWLPDWVHMGGEAMPDGLLLISYVFGSRGLFTRMTKSAILNIVNEEELEGKHWPKELKEKIWAVRNAKMEQVYACCVSTVQEYLRPPTQPMISETPSNDPSRRASIFDVPVSSTTTSSPGSWGSSSSQGGPGVPQFRPFRPFLSSSPRCPKGSHECDGANLGYLMIVMSELQLLPLIMNPTALAHMSDPRSKQGPMLPRRSLAELVRVMQNIPSPPNPVHKGVCDPIPAFRAAVIDIYNSLSGLTLFDVTGKHGYVLSREYATEPQKGYLPVSVAEAPQPSRAGSESRNVPERVVLGILRHLSVVRDISALAMANKTFYATYKKHESILLNQLDNKKVENKKADNRNVTLGPSLPLEDILTEEEARRIIWPDSPLPEPEPDVELSDIKGKNPIVVMAPSNGRAPLPEGSREKFRAEDALFTEEKMLCVMDTKQLTIEHDNYVGMHKEQKMDEQVQVWI</sequence>
<organism evidence="2 3">
    <name type="scientific">Pseudallescheria apiosperma</name>
    <name type="common">Scedosporium apiospermum</name>
    <dbReference type="NCBI Taxonomy" id="563466"/>
    <lineage>
        <taxon>Eukaryota</taxon>
        <taxon>Fungi</taxon>
        <taxon>Dikarya</taxon>
        <taxon>Ascomycota</taxon>
        <taxon>Pezizomycotina</taxon>
        <taxon>Sordariomycetes</taxon>
        <taxon>Hypocreomycetidae</taxon>
        <taxon>Microascales</taxon>
        <taxon>Microascaceae</taxon>
        <taxon>Scedosporium</taxon>
    </lineage>
</organism>
<evidence type="ECO:0000313" key="2">
    <source>
        <dbReference type="EMBL" id="KEZ39288.1"/>
    </source>
</evidence>
<dbReference type="GeneID" id="27729038"/>
<dbReference type="HOGENOM" id="CLU_324188_0_0_1"/>
<feature type="compositionally biased region" description="Polar residues" evidence="1">
    <location>
        <begin position="1"/>
        <end position="11"/>
    </location>
</feature>
<gene>
    <name evidence="2" type="ORF">SAPIO_CDS9966</name>
</gene>
<reference evidence="2 3" key="1">
    <citation type="journal article" date="2014" name="Genome Announc.">
        <title>Draft genome sequence of the pathogenic fungus Scedosporium apiospermum.</title>
        <authorList>
            <person name="Vandeputte P."/>
            <person name="Ghamrawi S."/>
            <person name="Rechenmann M."/>
            <person name="Iltis A."/>
            <person name="Giraud S."/>
            <person name="Fleury M."/>
            <person name="Thornton C."/>
            <person name="Delhaes L."/>
            <person name="Meyer W."/>
            <person name="Papon N."/>
            <person name="Bouchara J.P."/>
        </authorList>
    </citation>
    <scope>NUCLEOTIDE SEQUENCE [LARGE SCALE GENOMIC DNA]</scope>
    <source>
        <strain evidence="2 3">IHEM 14462</strain>
    </source>
</reference>
<dbReference type="RefSeq" id="XP_016639087.1">
    <property type="nucleotide sequence ID" value="XM_016791243.1"/>
</dbReference>
<dbReference type="VEuPathDB" id="FungiDB:SAPIO_CDS9966"/>
<name>A0A084FW26_PSEDA</name>